<name>A0A5N6NTQ7_9ASTR</name>
<feature type="region of interest" description="Disordered" evidence="1">
    <location>
        <begin position="23"/>
        <end position="49"/>
    </location>
</feature>
<dbReference type="EMBL" id="SZYD01000009">
    <property type="protein sequence ID" value="KAD5317630.1"/>
    <property type="molecule type" value="Genomic_DNA"/>
</dbReference>
<evidence type="ECO:0000313" key="2">
    <source>
        <dbReference type="EMBL" id="KAD5317630.1"/>
    </source>
</evidence>
<organism evidence="2 3">
    <name type="scientific">Mikania micrantha</name>
    <name type="common">bitter vine</name>
    <dbReference type="NCBI Taxonomy" id="192012"/>
    <lineage>
        <taxon>Eukaryota</taxon>
        <taxon>Viridiplantae</taxon>
        <taxon>Streptophyta</taxon>
        <taxon>Embryophyta</taxon>
        <taxon>Tracheophyta</taxon>
        <taxon>Spermatophyta</taxon>
        <taxon>Magnoliopsida</taxon>
        <taxon>eudicotyledons</taxon>
        <taxon>Gunneridae</taxon>
        <taxon>Pentapetalae</taxon>
        <taxon>asterids</taxon>
        <taxon>campanulids</taxon>
        <taxon>Asterales</taxon>
        <taxon>Asteraceae</taxon>
        <taxon>Asteroideae</taxon>
        <taxon>Heliantheae alliance</taxon>
        <taxon>Eupatorieae</taxon>
        <taxon>Mikania</taxon>
    </lineage>
</organism>
<proteinExistence type="predicted"/>
<dbReference type="AlphaFoldDB" id="A0A5N6NTQ7"/>
<evidence type="ECO:0000256" key="1">
    <source>
        <dbReference type="SAM" id="MobiDB-lite"/>
    </source>
</evidence>
<evidence type="ECO:0000313" key="3">
    <source>
        <dbReference type="Proteomes" id="UP000326396"/>
    </source>
</evidence>
<reference evidence="2 3" key="1">
    <citation type="submission" date="2019-05" db="EMBL/GenBank/DDBJ databases">
        <title>Mikania micrantha, genome provides insights into the molecular mechanism of rapid growth.</title>
        <authorList>
            <person name="Liu B."/>
        </authorList>
    </citation>
    <scope>NUCLEOTIDE SEQUENCE [LARGE SCALE GENOMIC DNA]</scope>
    <source>
        <strain evidence="2">NLD-2019</strain>
        <tissue evidence="2">Leaf</tissue>
    </source>
</reference>
<gene>
    <name evidence="2" type="ORF">E3N88_17576</name>
</gene>
<feature type="compositionally biased region" description="Basic and acidic residues" evidence="1">
    <location>
        <begin position="26"/>
        <end position="36"/>
    </location>
</feature>
<accession>A0A5N6NTQ7</accession>
<comment type="caution">
    <text evidence="2">The sequence shown here is derived from an EMBL/GenBank/DDBJ whole genome shotgun (WGS) entry which is preliminary data.</text>
</comment>
<dbReference type="Proteomes" id="UP000326396">
    <property type="component" value="Linkage Group LG17"/>
</dbReference>
<keyword evidence="3" id="KW-1185">Reference proteome</keyword>
<protein>
    <submittedName>
        <fullName evidence="2">Uncharacterized protein</fullName>
    </submittedName>
</protein>
<sequence length="120" mass="14516">MDKKAEVTRKNIEFYGQITEVQTEPPKLRRSAEQYRQKNRRRTASPSSDLRLMQASITIDRFPTILRRRYIDIPLDGSTVTQRNPNSVVWMVLGERWNELQRREEEEEERRRRRPVWLAC</sequence>